<dbReference type="Pfam" id="PF00380">
    <property type="entry name" value="Ribosomal_S9"/>
    <property type="match status" value="1"/>
</dbReference>
<dbReference type="GO" id="GO:0003723">
    <property type="term" value="F:RNA binding"/>
    <property type="evidence" value="ECO:0007669"/>
    <property type="project" value="TreeGrafter"/>
</dbReference>
<dbReference type="GO" id="GO:0015935">
    <property type="term" value="C:small ribosomal subunit"/>
    <property type="evidence" value="ECO:0007669"/>
    <property type="project" value="UniProtKB-ARBA"/>
</dbReference>
<evidence type="ECO:0000256" key="1">
    <source>
        <dbReference type="ARBA" id="ARBA00005251"/>
    </source>
</evidence>
<geneLocation type="chloroplast" evidence="7"/>
<dbReference type="InterPro" id="IPR020574">
    <property type="entry name" value="Ribosomal_uS9_CS"/>
</dbReference>
<evidence type="ECO:0000256" key="4">
    <source>
        <dbReference type="ARBA" id="ARBA00035152"/>
    </source>
</evidence>
<dbReference type="FunFam" id="3.30.230.10:FF:000001">
    <property type="entry name" value="30S ribosomal protein S9"/>
    <property type="match status" value="1"/>
</dbReference>
<dbReference type="AlphaFoldDB" id="A0A097KNZ8"/>
<dbReference type="GO" id="GO:0003735">
    <property type="term" value="F:structural constituent of ribosome"/>
    <property type="evidence" value="ECO:0007669"/>
    <property type="project" value="InterPro"/>
</dbReference>
<dbReference type="HAMAP" id="MF_00532_B">
    <property type="entry name" value="Ribosomal_uS9_B"/>
    <property type="match status" value="1"/>
</dbReference>
<keyword evidence="2 5" id="KW-0689">Ribosomal protein</keyword>
<gene>
    <name evidence="5 7" type="primary">rps9</name>
</gene>
<dbReference type="PANTHER" id="PTHR21569">
    <property type="entry name" value="RIBOSOMAL PROTEIN S9"/>
    <property type="match status" value="1"/>
</dbReference>
<dbReference type="NCBIfam" id="NF001099">
    <property type="entry name" value="PRK00132.1"/>
    <property type="match status" value="1"/>
</dbReference>
<keyword evidence="7" id="KW-0150">Chloroplast</keyword>
<dbReference type="Gene3D" id="3.30.230.10">
    <property type="match status" value="1"/>
</dbReference>
<dbReference type="SUPFAM" id="SSF54211">
    <property type="entry name" value="Ribosomal protein S5 domain 2-like"/>
    <property type="match status" value="1"/>
</dbReference>
<organism evidence="7">
    <name type="scientific">Choricystis parasitica</name>
    <dbReference type="NCBI Taxonomy" id="41300"/>
    <lineage>
        <taxon>Eukaryota</taxon>
        <taxon>Viridiplantae</taxon>
        <taxon>Chlorophyta</taxon>
        <taxon>core chlorophytes</taxon>
        <taxon>Trebouxiophyceae</taxon>
        <taxon>Trebouxiophyceae incertae sedis</taxon>
        <taxon>Choricystis clade</taxon>
        <taxon>Choricystis</taxon>
    </lineage>
</organism>
<comment type="subcellular location">
    <subcellularLocation>
        <location evidence="5">Plastid</location>
        <location evidence="5">Chloroplast</location>
    </subcellularLocation>
</comment>
<dbReference type="GeneID" id="22160199"/>
<dbReference type="PROSITE" id="PS00360">
    <property type="entry name" value="RIBOSOMAL_S9"/>
    <property type="match status" value="1"/>
</dbReference>
<dbReference type="PANTHER" id="PTHR21569:SF1">
    <property type="entry name" value="SMALL RIBOSOMAL SUBUNIT PROTEIN US9M"/>
    <property type="match status" value="1"/>
</dbReference>
<evidence type="ECO:0000313" key="7">
    <source>
        <dbReference type="EMBL" id="AIT94887.1"/>
    </source>
</evidence>
<evidence type="ECO:0000256" key="6">
    <source>
        <dbReference type="RuleBase" id="RU003815"/>
    </source>
</evidence>
<dbReference type="GO" id="GO:0006412">
    <property type="term" value="P:translation"/>
    <property type="evidence" value="ECO:0007669"/>
    <property type="project" value="UniProtKB-UniRule"/>
</dbReference>
<dbReference type="EMBL" id="KM462878">
    <property type="protein sequence ID" value="AIT94887.1"/>
    <property type="molecule type" value="Genomic_DNA"/>
</dbReference>
<evidence type="ECO:0000256" key="5">
    <source>
        <dbReference type="HAMAP-Rule" id="MF_00532"/>
    </source>
</evidence>
<proteinExistence type="inferred from homology"/>
<protein>
    <recommendedName>
        <fullName evidence="4 5">Small ribosomal subunit protein uS9c</fullName>
    </recommendedName>
</protein>
<reference evidence="7" key="1">
    <citation type="journal article" date="2014" name="BMC Evol. Biol.">
        <title>Chloroplast phylogenomic analysis resolves deep-level relationships within the green algal class Trebouxiophyceae.</title>
        <authorList>
            <person name="Lemieux C."/>
            <person name="Otis C."/>
            <person name="Turmel M."/>
        </authorList>
    </citation>
    <scope>NUCLEOTIDE SEQUENCE</scope>
</reference>
<dbReference type="InterPro" id="IPR023035">
    <property type="entry name" value="Ribosomal_uS9_bac/plastid"/>
</dbReference>
<dbReference type="InterPro" id="IPR020568">
    <property type="entry name" value="Ribosomal_Su5_D2-typ_SF"/>
</dbReference>
<keyword evidence="7" id="KW-0934">Plastid</keyword>
<accession>A0A097KNZ8</accession>
<dbReference type="GO" id="GO:0009507">
    <property type="term" value="C:chloroplast"/>
    <property type="evidence" value="ECO:0007669"/>
    <property type="project" value="UniProtKB-SubCell"/>
</dbReference>
<name>A0A097KNZ8_9CHLO</name>
<keyword evidence="3 5" id="KW-0687">Ribonucleoprotein</keyword>
<dbReference type="InterPro" id="IPR014721">
    <property type="entry name" value="Ribsml_uS5_D2-typ_fold_subgr"/>
</dbReference>
<sequence length="132" mass="14356">MSVSKSVRATGRRKCAVAQITLTSGRGDFIINTQPAAEYLRNDAFLLNAVQSPLDVVASNESFDINVKVEGGGIVGQAFAIRLGIARALNAINPASRSVLKPRGLLTRDARIKERRKYGLKKARKASQFSKR</sequence>
<comment type="similarity">
    <text evidence="1 5 6">Belongs to the universal ribosomal protein uS9 family.</text>
</comment>
<dbReference type="RefSeq" id="YP_009106030.1">
    <property type="nucleotide sequence ID" value="NC_025539.1"/>
</dbReference>
<dbReference type="InterPro" id="IPR000754">
    <property type="entry name" value="Ribosomal_uS9"/>
</dbReference>
<evidence type="ECO:0000256" key="2">
    <source>
        <dbReference type="ARBA" id="ARBA00022980"/>
    </source>
</evidence>
<evidence type="ECO:0000256" key="3">
    <source>
        <dbReference type="ARBA" id="ARBA00023274"/>
    </source>
</evidence>